<keyword evidence="4" id="KW-0109">Calcium transport</keyword>
<dbReference type="GO" id="GO:0005262">
    <property type="term" value="F:calcium channel activity"/>
    <property type="evidence" value="ECO:0007669"/>
    <property type="project" value="UniProtKB-KW"/>
</dbReference>
<keyword evidence="10" id="KW-0407">Ion channel</keyword>
<evidence type="ECO:0000313" key="15">
    <source>
        <dbReference type="EMBL" id="KFM70968.1"/>
    </source>
</evidence>
<dbReference type="GO" id="GO:0030672">
    <property type="term" value="C:synaptic vesicle membrane"/>
    <property type="evidence" value="ECO:0007669"/>
    <property type="project" value="UniProtKB-SubCell"/>
</dbReference>
<feature type="transmembrane region" description="Helical" evidence="14">
    <location>
        <begin position="26"/>
        <end position="50"/>
    </location>
</feature>
<evidence type="ECO:0000313" key="16">
    <source>
        <dbReference type="Proteomes" id="UP000054359"/>
    </source>
</evidence>
<evidence type="ECO:0000256" key="10">
    <source>
        <dbReference type="ARBA" id="ARBA00023303"/>
    </source>
</evidence>
<reference evidence="15 16" key="1">
    <citation type="submission" date="2013-11" db="EMBL/GenBank/DDBJ databases">
        <title>Genome sequencing of Stegodyphus mimosarum.</title>
        <authorList>
            <person name="Bechsgaard J."/>
        </authorList>
    </citation>
    <scope>NUCLEOTIDE SEQUENCE [LARGE SCALE GENOMIC DNA]</scope>
</reference>
<proteinExistence type="inferred from homology"/>
<dbReference type="GO" id="GO:0016192">
    <property type="term" value="P:vesicle-mediated transport"/>
    <property type="evidence" value="ECO:0007669"/>
    <property type="project" value="TreeGrafter"/>
</dbReference>
<protein>
    <recommendedName>
        <fullName evidence="3">Calcium channel flower</fullName>
    </recommendedName>
</protein>
<evidence type="ECO:0000256" key="11">
    <source>
        <dbReference type="ARBA" id="ARBA00023329"/>
    </source>
</evidence>
<keyword evidence="4" id="KW-0813">Transport</keyword>
<dbReference type="AlphaFoldDB" id="A0A087U0S9"/>
<keyword evidence="16" id="KW-1185">Reference proteome</keyword>
<comment type="similarity">
    <text evidence="2">Belongs to the calcium channel flower family.</text>
</comment>
<dbReference type="Pfam" id="PF10233">
    <property type="entry name" value="Cg6151-P"/>
    <property type="match status" value="1"/>
</dbReference>
<dbReference type="SMART" id="SM01077">
    <property type="entry name" value="Cg6151-P"/>
    <property type="match status" value="1"/>
</dbReference>
<evidence type="ECO:0000256" key="2">
    <source>
        <dbReference type="ARBA" id="ARBA00010023"/>
    </source>
</evidence>
<feature type="transmembrane region" description="Helical" evidence="14">
    <location>
        <begin position="62"/>
        <end position="82"/>
    </location>
</feature>
<evidence type="ECO:0000256" key="3">
    <source>
        <dbReference type="ARBA" id="ARBA00016120"/>
    </source>
</evidence>
<evidence type="ECO:0000256" key="6">
    <source>
        <dbReference type="ARBA" id="ARBA00022692"/>
    </source>
</evidence>
<dbReference type="InterPro" id="IPR019365">
    <property type="entry name" value="TVP18/Ca-channel_flower"/>
</dbReference>
<keyword evidence="5" id="KW-0107">Calcium channel</keyword>
<evidence type="ECO:0000256" key="13">
    <source>
        <dbReference type="ARBA" id="ARBA00046506"/>
    </source>
</evidence>
<dbReference type="Proteomes" id="UP000054359">
    <property type="component" value="Unassembled WGS sequence"/>
</dbReference>
<dbReference type="OrthoDB" id="9934994at2759"/>
<keyword evidence="7 14" id="KW-1133">Transmembrane helix</keyword>
<keyword evidence="11" id="KW-0968">Cytoplasmic vesicle</keyword>
<evidence type="ECO:0000256" key="4">
    <source>
        <dbReference type="ARBA" id="ARBA00022568"/>
    </source>
</evidence>
<comment type="subunit">
    <text evidence="13">Homomultimer. Associates with the dally/ magu complex.</text>
</comment>
<keyword evidence="8 14" id="KW-0472">Membrane</keyword>
<name>A0A087U0S9_STEMI</name>
<organism evidence="15 16">
    <name type="scientific">Stegodyphus mimosarum</name>
    <name type="common">African social velvet spider</name>
    <dbReference type="NCBI Taxonomy" id="407821"/>
    <lineage>
        <taxon>Eukaryota</taxon>
        <taxon>Metazoa</taxon>
        <taxon>Ecdysozoa</taxon>
        <taxon>Arthropoda</taxon>
        <taxon>Chelicerata</taxon>
        <taxon>Arachnida</taxon>
        <taxon>Araneae</taxon>
        <taxon>Araneomorphae</taxon>
        <taxon>Entelegynae</taxon>
        <taxon>Eresoidea</taxon>
        <taxon>Eresidae</taxon>
        <taxon>Stegodyphus</taxon>
    </lineage>
</organism>
<dbReference type="PANTHER" id="PTHR13314">
    <property type="entry name" value="CALCIUM CHANNEL FLOWER HOMOLOG"/>
    <property type="match status" value="1"/>
</dbReference>
<evidence type="ECO:0000256" key="1">
    <source>
        <dbReference type="ARBA" id="ARBA00004644"/>
    </source>
</evidence>
<dbReference type="EMBL" id="KK117619">
    <property type="protein sequence ID" value="KFM70968.1"/>
    <property type="molecule type" value="Genomic_DNA"/>
</dbReference>
<evidence type="ECO:0000256" key="12">
    <source>
        <dbReference type="ARBA" id="ARBA00034111"/>
    </source>
</evidence>
<keyword evidence="9" id="KW-0966">Cell projection</keyword>
<evidence type="ECO:0000256" key="8">
    <source>
        <dbReference type="ARBA" id="ARBA00023136"/>
    </source>
</evidence>
<feature type="non-terminal residue" evidence="15">
    <location>
        <position position="140"/>
    </location>
</feature>
<keyword evidence="6 14" id="KW-0812">Transmembrane</keyword>
<dbReference type="OMA" id="CIELNTI"/>
<dbReference type="PANTHER" id="PTHR13314:SF2">
    <property type="entry name" value="CALCIUM CHANNEL FLOWER HOMOLOG"/>
    <property type="match status" value="1"/>
</dbReference>
<evidence type="ECO:0000256" key="14">
    <source>
        <dbReference type="SAM" id="Phobius"/>
    </source>
</evidence>
<feature type="transmembrane region" description="Helical" evidence="14">
    <location>
        <begin position="102"/>
        <end position="135"/>
    </location>
</feature>
<gene>
    <name evidence="15" type="ORF">X975_07220</name>
</gene>
<dbReference type="GO" id="GO:0042734">
    <property type="term" value="C:presynaptic membrane"/>
    <property type="evidence" value="ECO:0007669"/>
    <property type="project" value="UniProtKB-SubCell"/>
</dbReference>
<keyword evidence="4" id="KW-0406">Ion transport</keyword>
<keyword evidence="4" id="KW-0106">Calcium</keyword>
<evidence type="ECO:0000256" key="7">
    <source>
        <dbReference type="ARBA" id="ARBA00022989"/>
    </source>
</evidence>
<sequence length="140" mass="15040">MMNPEPTAGAPKAQQTTDDSPWWLKYAVRFLGTVSALAALALGAMACITITPRCLLAGILQMLNGVLIALIEAPCLCMFLDFAQVPSAYFDRKPPWHRGLLYIVISILPISLCAGISTFFGSGLIFITGCLYGIMALGKK</sequence>
<evidence type="ECO:0000256" key="9">
    <source>
        <dbReference type="ARBA" id="ARBA00023273"/>
    </source>
</evidence>
<accession>A0A087U0S9</accession>
<comment type="subcellular location">
    <subcellularLocation>
        <location evidence="1">Cytoplasmic vesicle</location>
        <location evidence="1">Secretory vesicle</location>
        <location evidence="1">Synaptic vesicle membrane</location>
        <topology evidence="1">Multi-pass membrane protein</topology>
    </subcellularLocation>
    <subcellularLocation>
        <location evidence="12">Presynaptic cell membrane</location>
    </subcellularLocation>
</comment>
<evidence type="ECO:0000256" key="5">
    <source>
        <dbReference type="ARBA" id="ARBA00022673"/>
    </source>
</evidence>